<dbReference type="SUPFAM" id="SSF53167">
    <property type="entry name" value="Purine and uridine phosphorylases"/>
    <property type="match status" value="1"/>
</dbReference>
<dbReference type="InterPro" id="IPR035994">
    <property type="entry name" value="Nucleoside_phosphorylase_sf"/>
</dbReference>
<dbReference type="AlphaFoldDB" id="A0A498CQ14"/>
<evidence type="ECO:0000313" key="2">
    <source>
        <dbReference type="EMBL" id="RLL13854.1"/>
    </source>
</evidence>
<dbReference type="Proteomes" id="UP000276301">
    <property type="component" value="Unassembled WGS sequence"/>
</dbReference>
<gene>
    <name evidence="2" type="ORF">D4A47_02905</name>
</gene>
<dbReference type="EMBL" id="RCHT01000002">
    <property type="protein sequence ID" value="RLL13854.1"/>
    <property type="molecule type" value="Genomic_DNA"/>
</dbReference>
<dbReference type="PANTHER" id="PTHR43691">
    <property type="entry name" value="URIDINE PHOSPHORYLASE"/>
    <property type="match status" value="1"/>
</dbReference>
<keyword evidence="3" id="KW-1185">Reference proteome</keyword>
<dbReference type="InterPro" id="IPR000845">
    <property type="entry name" value="Nucleoside_phosphorylase_d"/>
</dbReference>
<dbReference type="GO" id="GO:0005829">
    <property type="term" value="C:cytosol"/>
    <property type="evidence" value="ECO:0007669"/>
    <property type="project" value="TreeGrafter"/>
</dbReference>
<evidence type="ECO:0000313" key="3">
    <source>
        <dbReference type="Proteomes" id="UP000276301"/>
    </source>
</evidence>
<accession>A0A498CQ14</accession>
<name>A0A498CQ14_9FIRM</name>
<feature type="domain" description="Nucleoside phosphorylase" evidence="1">
    <location>
        <begin position="30"/>
        <end position="236"/>
    </location>
</feature>
<dbReference type="Pfam" id="PF01048">
    <property type="entry name" value="PNP_UDP_1"/>
    <property type="match status" value="1"/>
</dbReference>
<dbReference type="PANTHER" id="PTHR43691:SF13">
    <property type="entry name" value="URIDINE PHOSPHORYLASE"/>
    <property type="match status" value="1"/>
</dbReference>
<dbReference type="GO" id="GO:0009116">
    <property type="term" value="P:nucleoside metabolic process"/>
    <property type="evidence" value="ECO:0007669"/>
    <property type="project" value="InterPro"/>
</dbReference>
<dbReference type="Gene3D" id="3.40.50.1580">
    <property type="entry name" value="Nucleoside phosphorylase domain"/>
    <property type="match status" value="1"/>
</dbReference>
<evidence type="ECO:0000259" key="1">
    <source>
        <dbReference type="Pfam" id="PF01048"/>
    </source>
</evidence>
<dbReference type="CDD" id="cd17767">
    <property type="entry name" value="UP_EcUdp-like"/>
    <property type="match status" value="1"/>
</dbReference>
<comment type="caution">
    <text evidence="2">The sequence shown here is derived from an EMBL/GenBank/DDBJ whole genome shotgun (WGS) entry which is preliminary data.</text>
</comment>
<proteinExistence type="predicted"/>
<organism evidence="2 3">
    <name type="scientific">Anaerotruncus massiliensis</name>
    <name type="common">ex Liu et al. 2021</name>
    <dbReference type="NCBI Taxonomy" id="2321404"/>
    <lineage>
        <taxon>Bacteria</taxon>
        <taxon>Bacillati</taxon>
        <taxon>Bacillota</taxon>
        <taxon>Clostridia</taxon>
        <taxon>Eubacteriales</taxon>
        <taxon>Oscillospiraceae</taxon>
        <taxon>Anaerotruncus</taxon>
    </lineage>
</organism>
<dbReference type="RefSeq" id="WP_121586072.1">
    <property type="nucleotide sequence ID" value="NZ_RCHT01000002.1"/>
</dbReference>
<reference evidence="2 3" key="1">
    <citation type="submission" date="2018-10" db="EMBL/GenBank/DDBJ databases">
        <title>Anaerotruncus faecis sp. nov., isolated from human feces.</title>
        <authorList>
            <person name="Wang Y.-J."/>
        </authorList>
    </citation>
    <scope>NUCLEOTIDE SEQUENCE [LARGE SCALE GENOMIC DNA]</scope>
    <source>
        <strain evidence="2 3">22A2-44</strain>
    </source>
</reference>
<protein>
    <submittedName>
        <fullName evidence="2">Uridine phosphorylase</fullName>
    </submittedName>
</protein>
<sequence length="273" mass="29693">MANQASKATAPTVDGKVYHLRLAKGDVPPYVVLPGDQAATEHISAVWQDTKEIAYNREYRTVTGVYEGFDMAMTSTGIGCQPAEICLNELKKVGVHTCVKVGCAEAIRTDLDLGDIIIPAACMRKGGAVTHYVKPEFPAFADPRVVKALIEACRRLGYRYTMGVVCSISSYYVGQGRPLDGDEESFFPPEAANVVDRLRNAKIVAIDNETAGELVMGYLHKMRMGAVLAVNANRVTGAWGDNGGEEKACRIASEAIRILRETDTEKTIRTLYA</sequence>
<dbReference type="GO" id="GO:0003824">
    <property type="term" value="F:catalytic activity"/>
    <property type="evidence" value="ECO:0007669"/>
    <property type="project" value="InterPro"/>
</dbReference>